<keyword evidence="10" id="KW-1185">Reference proteome</keyword>
<protein>
    <submittedName>
        <fullName evidence="9">L,D-transpeptidase</fullName>
    </submittedName>
</protein>
<dbReference type="Gene3D" id="2.40.440.10">
    <property type="entry name" value="L,D-transpeptidase catalytic domain-like"/>
    <property type="match status" value="1"/>
</dbReference>
<dbReference type="AlphaFoldDB" id="A0A5A7S937"/>
<evidence type="ECO:0000256" key="2">
    <source>
        <dbReference type="ARBA" id="ARBA00022679"/>
    </source>
</evidence>
<dbReference type="GO" id="GO:0018104">
    <property type="term" value="P:peptidoglycan-protein cross-linking"/>
    <property type="evidence" value="ECO:0007669"/>
    <property type="project" value="TreeGrafter"/>
</dbReference>
<evidence type="ECO:0000313" key="9">
    <source>
        <dbReference type="EMBL" id="KAA0021427.1"/>
    </source>
</evidence>
<comment type="pathway">
    <text evidence="1 6">Cell wall biogenesis; peptidoglycan biosynthesis.</text>
</comment>
<dbReference type="GO" id="GO:0071555">
    <property type="term" value="P:cell wall organization"/>
    <property type="evidence" value="ECO:0007669"/>
    <property type="project" value="UniProtKB-UniRule"/>
</dbReference>
<keyword evidence="5 6" id="KW-0961">Cell wall biogenesis/degradation</keyword>
<evidence type="ECO:0000256" key="7">
    <source>
        <dbReference type="SAM" id="SignalP"/>
    </source>
</evidence>
<feature type="active site" description="Proton donor/acceptor" evidence="6">
    <location>
        <position position="107"/>
    </location>
</feature>
<keyword evidence="7" id="KW-0732">Signal</keyword>
<evidence type="ECO:0000256" key="5">
    <source>
        <dbReference type="ARBA" id="ARBA00023316"/>
    </source>
</evidence>
<dbReference type="CDD" id="cd16913">
    <property type="entry name" value="YkuD_like"/>
    <property type="match status" value="1"/>
</dbReference>
<feature type="active site" description="Nucleophile" evidence="6">
    <location>
        <position position="118"/>
    </location>
</feature>
<sequence>MRVRECVFIGLLAVGAMTAVAAPASARNGAPCDSSAAACLDLSGNQAWLMNGGAVTYGPVPVTHGRPGYETPPGTFYVNFKDANFWSTAYNAPMPYSVFFNGGIAFHEGSLSDLSHGCVHLSHAAAVTFFNALSPGDVVEVVS</sequence>
<dbReference type="GO" id="GO:0016740">
    <property type="term" value="F:transferase activity"/>
    <property type="evidence" value="ECO:0007669"/>
    <property type="project" value="UniProtKB-KW"/>
</dbReference>
<dbReference type="Proteomes" id="UP000322244">
    <property type="component" value="Unassembled WGS sequence"/>
</dbReference>
<dbReference type="GO" id="GO:0071972">
    <property type="term" value="F:peptidoglycan L,D-transpeptidase activity"/>
    <property type="evidence" value="ECO:0007669"/>
    <property type="project" value="TreeGrafter"/>
</dbReference>
<dbReference type="PANTHER" id="PTHR30582:SF33">
    <property type="entry name" value="EXPORTED PROTEIN"/>
    <property type="match status" value="1"/>
</dbReference>
<keyword evidence="3 6" id="KW-0133">Cell shape</keyword>
<reference evidence="9 10" key="1">
    <citation type="submission" date="2019-07" db="EMBL/GenBank/DDBJ databases">
        <title>Rhodococcus cavernicolus sp. nov., isolated from a cave.</title>
        <authorList>
            <person name="Lee S.D."/>
        </authorList>
    </citation>
    <scope>NUCLEOTIDE SEQUENCE [LARGE SCALE GENOMIC DNA]</scope>
    <source>
        <strain evidence="9 10">C1-24</strain>
    </source>
</reference>
<evidence type="ECO:0000313" key="10">
    <source>
        <dbReference type="Proteomes" id="UP000322244"/>
    </source>
</evidence>
<feature type="chain" id="PRO_5022717851" evidence="7">
    <location>
        <begin position="22"/>
        <end position="143"/>
    </location>
</feature>
<dbReference type="InterPro" id="IPR005490">
    <property type="entry name" value="LD_TPept_cat_dom"/>
</dbReference>
<proteinExistence type="predicted"/>
<dbReference type="RefSeq" id="WP_149431931.1">
    <property type="nucleotide sequence ID" value="NZ_VLNY01000010.1"/>
</dbReference>
<dbReference type="UniPathway" id="UPA00219"/>
<evidence type="ECO:0000256" key="4">
    <source>
        <dbReference type="ARBA" id="ARBA00022984"/>
    </source>
</evidence>
<dbReference type="SUPFAM" id="SSF141523">
    <property type="entry name" value="L,D-transpeptidase catalytic domain-like"/>
    <property type="match status" value="1"/>
</dbReference>
<dbReference type="PROSITE" id="PS52029">
    <property type="entry name" value="LD_TPASE"/>
    <property type="match status" value="1"/>
</dbReference>
<dbReference type="EMBL" id="VLNY01000010">
    <property type="protein sequence ID" value="KAA0021427.1"/>
    <property type="molecule type" value="Genomic_DNA"/>
</dbReference>
<dbReference type="GO" id="GO:0005576">
    <property type="term" value="C:extracellular region"/>
    <property type="evidence" value="ECO:0007669"/>
    <property type="project" value="TreeGrafter"/>
</dbReference>
<organism evidence="9 10">
    <name type="scientific">Antrihabitans cavernicola</name>
    <dbReference type="NCBI Taxonomy" id="2495913"/>
    <lineage>
        <taxon>Bacteria</taxon>
        <taxon>Bacillati</taxon>
        <taxon>Actinomycetota</taxon>
        <taxon>Actinomycetes</taxon>
        <taxon>Mycobacteriales</taxon>
        <taxon>Nocardiaceae</taxon>
        <taxon>Antrihabitans</taxon>
    </lineage>
</organism>
<evidence type="ECO:0000256" key="3">
    <source>
        <dbReference type="ARBA" id="ARBA00022960"/>
    </source>
</evidence>
<evidence type="ECO:0000256" key="1">
    <source>
        <dbReference type="ARBA" id="ARBA00004752"/>
    </source>
</evidence>
<name>A0A5A7S937_9NOCA</name>
<evidence type="ECO:0000259" key="8">
    <source>
        <dbReference type="PROSITE" id="PS52029"/>
    </source>
</evidence>
<keyword evidence="4 6" id="KW-0573">Peptidoglycan synthesis</keyword>
<dbReference type="InterPro" id="IPR050979">
    <property type="entry name" value="LD-transpeptidase"/>
</dbReference>
<evidence type="ECO:0000256" key="6">
    <source>
        <dbReference type="PROSITE-ProRule" id="PRU01373"/>
    </source>
</evidence>
<feature type="domain" description="L,D-TPase catalytic" evidence="8">
    <location>
        <begin position="36"/>
        <end position="142"/>
    </location>
</feature>
<dbReference type="Pfam" id="PF03734">
    <property type="entry name" value="YkuD"/>
    <property type="match status" value="1"/>
</dbReference>
<comment type="caution">
    <text evidence="9">The sequence shown here is derived from an EMBL/GenBank/DDBJ whole genome shotgun (WGS) entry which is preliminary data.</text>
</comment>
<dbReference type="OrthoDB" id="8887048at2"/>
<dbReference type="InterPro" id="IPR038063">
    <property type="entry name" value="Transpep_catalytic_dom"/>
</dbReference>
<gene>
    <name evidence="9" type="ORF">FOY51_19520</name>
</gene>
<keyword evidence="2" id="KW-0808">Transferase</keyword>
<feature type="signal peptide" evidence="7">
    <location>
        <begin position="1"/>
        <end position="21"/>
    </location>
</feature>
<dbReference type="PANTHER" id="PTHR30582">
    <property type="entry name" value="L,D-TRANSPEPTIDASE"/>
    <property type="match status" value="1"/>
</dbReference>
<dbReference type="GO" id="GO:0008360">
    <property type="term" value="P:regulation of cell shape"/>
    <property type="evidence" value="ECO:0007669"/>
    <property type="project" value="UniProtKB-UniRule"/>
</dbReference>
<accession>A0A5A7S937</accession>